<name>A0A0C2SIF2_CLOBO</name>
<gene>
    <name evidence="11" type="primary">nadA</name>
    <name evidence="11" type="ORF">FC774_10915</name>
    <name evidence="12" type="ORF">FDB51_04215</name>
</gene>
<evidence type="ECO:0000313" key="12">
    <source>
        <dbReference type="EMBL" id="NFN34346.1"/>
    </source>
</evidence>
<keyword evidence="7" id="KW-0479">Metal-binding</keyword>
<dbReference type="GO" id="GO:0008987">
    <property type="term" value="F:quinolinate synthetase A activity"/>
    <property type="evidence" value="ECO:0007669"/>
    <property type="project" value="UniProtKB-UniRule"/>
</dbReference>
<evidence type="ECO:0000256" key="6">
    <source>
        <dbReference type="ARBA" id="ARBA00022679"/>
    </source>
</evidence>
<dbReference type="Pfam" id="PF02445">
    <property type="entry name" value="NadA"/>
    <property type="match status" value="1"/>
</dbReference>
<keyword evidence="6" id="KW-0808">Transferase</keyword>
<keyword evidence="8" id="KW-0408">Iron</keyword>
<protein>
    <recommendedName>
        <fullName evidence="3 10">Quinolinate synthase</fullName>
        <ecNumber evidence="3 10">2.5.1.72</ecNumber>
    </recommendedName>
</protein>
<dbReference type="InterPro" id="IPR003473">
    <property type="entry name" value="NadA"/>
</dbReference>
<evidence type="ECO:0000256" key="9">
    <source>
        <dbReference type="ARBA" id="ARBA00023014"/>
    </source>
</evidence>
<evidence type="ECO:0000256" key="4">
    <source>
        <dbReference type="ARBA" id="ARBA00022485"/>
    </source>
</evidence>
<evidence type="ECO:0000256" key="5">
    <source>
        <dbReference type="ARBA" id="ARBA00022642"/>
    </source>
</evidence>
<evidence type="ECO:0000256" key="10">
    <source>
        <dbReference type="NCBIfam" id="TIGR00550"/>
    </source>
</evidence>
<dbReference type="GO" id="GO:0046872">
    <property type="term" value="F:metal ion binding"/>
    <property type="evidence" value="ECO:0007669"/>
    <property type="project" value="UniProtKB-KW"/>
</dbReference>
<dbReference type="GO" id="GO:0034628">
    <property type="term" value="P:'de novo' NAD+ biosynthetic process from L-aspartate"/>
    <property type="evidence" value="ECO:0007669"/>
    <property type="project" value="TreeGrafter"/>
</dbReference>
<dbReference type="InterPro" id="IPR036094">
    <property type="entry name" value="NadA_sf"/>
</dbReference>
<dbReference type="OrthoDB" id="9801204at2"/>
<dbReference type="UniPathway" id="UPA00253">
    <property type="reaction ID" value="UER00327"/>
</dbReference>
<dbReference type="GO" id="GO:0005829">
    <property type="term" value="C:cytosol"/>
    <property type="evidence" value="ECO:0007669"/>
    <property type="project" value="TreeGrafter"/>
</dbReference>
<keyword evidence="5" id="KW-0662">Pyridine nucleotide biosynthesis</keyword>
<dbReference type="EMBL" id="SWOV01000028">
    <property type="protein sequence ID" value="NFF88376.1"/>
    <property type="molecule type" value="Genomic_DNA"/>
</dbReference>
<dbReference type="PANTHER" id="PTHR30573">
    <property type="entry name" value="QUINOLINATE SYNTHETASE A"/>
    <property type="match status" value="1"/>
</dbReference>
<dbReference type="EC" id="2.5.1.72" evidence="3 10"/>
<organism evidence="11 14">
    <name type="scientific">Clostridium botulinum</name>
    <dbReference type="NCBI Taxonomy" id="1491"/>
    <lineage>
        <taxon>Bacteria</taxon>
        <taxon>Bacillati</taxon>
        <taxon>Bacillota</taxon>
        <taxon>Clostridia</taxon>
        <taxon>Eubacteriales</taxon>
        <taxon>Clostridiaceae</taxon>
        <taxon>Clostridium</taxon>
    </lineage>
</organism>
<dbReference type="NCBIfam" id="NF006878">
    <property type="entry name" value="PRK09375.1-2"/>
    <property type="match status" value="1"/>
</dbReference>
<evidence type="ECO:0000313" key="11">
    <source>
        <dbReference type="EMBL" id="NFF88376.1"/>
    </source>
</evidence>
<keyword evidence="9" id="KW-0411">Iron-sulfur</keyword>
<dbReference type="Proteomes" id="UP000476820">
    <property type="component" value="Unassembled WGS sequence"/>
</dbReference>
<dbReference type="NCBIfam" id="TIGR00550">
    <property type="entry name" value="nadA"/>
    <property type="match status" value="1"/>
</dbReference>
<comment type="cofactor">
    <cofactor evidence="1">
        <name>[4Fe-4S] cluster</name>
        <dbReference type="ChEBI" id="CHEBI:49883"/>
    </cofactor>
</comment>
<evidence type="ECO:0000256" key="7">
    <source>
        <dbReference type="ARBA" id="ARBA00022723"/>
    </source>
</evidence>
<evidence type="ECO:0000256" key="2">
    <source>
        <dbReference type="ARBA" id="ARBA00005065"/>
    </source>
</evidence>
<evidence type="ECO:0000313" key="14">
    <source>
        <dbReference type="Proteomes" id="UP000476820"/>
    </source>
</evidence>
<comment type="pathway">
    <text evidence="2">Cofactor biosynthesis; NAD(+) biosynthesis; quinolinate from iminoaspartate: step 1/1.</text>
</comment>
<evidence type="ECO:0000256" key="3">
    <source>
        <dbReference type="ARBA" id="ARBA00012669"/>
    </source>
</evidence>
<reference evidence="13 14" key="1">
    <citation type="submission" date="2019-04" db="EMBL/GenBank/DDBJ databases">
        <title>Genome sequencing of Clostridium botulinum Groups I-IV and Clostridium butyricum.</title>
        <authorList>
            <person name="Brunt J."/>
            <person name="Van Vliet A.H.M."/>
            <person name="Stringer S.C."/>
            <person name="Carter A.T."/>
            <person name="Peck M.W."/>
        </authorList>
    </citation>
    <scope>NUCLEOTIDE SEQUENCE [LARGE SCALE GENOMIC DNA]</scope>
    <source>
        <strain evidence="11 14">1605</strain>
        <strain evidence="12 13">CB-K-33E</strain>
    </source>
</reference>
<dbReference type="EMBL" id="SWVK01000004">
    <property type="protein sequence ID" value="NFN34346.1"/>
    <property type="molecule type" value="Genomic_DNA"/>
</dbReference>
<keyword evidence="4" id="KW-0004">4Fe-4S</keyword>
<dbReference type="PANTHER" id="PTHR30573:SF0">
    <property type="entry name" value="QUINOLINATE SYNTHASE, CHLOROPLASTIC"/>
    <property type="match status" value="1"/>
</dbReference>
<proteinExistence type="predicted"/>
<dbReference type="GO" id="GO:0051539">
    <property type="term" value="F:4 iron, 4 sulfur cluster binding"/>
    <property type="evidence" value="ECO:0007669"/>
    <property type="project" value="UniProtKB-KW"/>
</dbReference>
<sequence length="303" mass="34674">MSIDLIDKILKLKNEKNAIILAHYYQPDIIQELADYVGDSYYLSKIARGCKEEVIVFCGVRFMGESAKILSPNKKVLMPCIDAGCLMADMAKEKELLTLKEKYPNAYVVCYINSTYKVKAYSDVSVTSSSALKIIKNVPNKQIIFLPDKNLGQYISEFFKEKDFILWDGFCPCHNKILKEDILMLKEQYTEAKILVHPECTKEIRVLADYIGSTSEIINYATEDKGSEFIICTEEGILYELKNKNPNKKFYIPGKSICCGNMKKTSLENLYDTLLNMKNEITLDEDIRKRALVSLENMHKLGE</sequence>
<dbReference type="SUPFAM" id="SSF142754">
    <property type="entry name" value="NadA-like"/>
    <property type="match status" value="1"/>
</dbReference>
<dbReference type="AlphaFoldDB" id="A0A0C2SIF2"/>
<accession>A0A0C2SIF2</accession>
<evidence type="ECO:0000313" key="13">
    <source>
        <dbReference type="Proteomes" id="UP000473681"/>
    </source>
</evidence>
<dbReference type="Proteomes" id="UP000473681">
    <property type="component" value="Unassembled WGS sequence"/>
</dbReference>
<evidence type="ECO:0000256" key="8">
    <source>
        <dbReference type="ARBA" id="ARBA00023004"/>
    </source>
</evidence>
<dbReference type="Gene3D" id="3.40.50.10800">
    <property type="entry name" value="NadA-like"/>
    <property type="match status" value="3"/>
</dbReference>
<comment type="caution">
    <text evidence="11">The sequence shown here is derived from an EMBL/GenBank/DDBJ whole genome shotgun (WGS) entry which is preliminary data.</text>
</comment>
<evidence type="ECO:0000256" key="1">
    <source>
        <dbReference type="ARBA" id="ARBA00001966"/>
    </source>
</evidence>